<dbReference type="InterPro" id="IPR041916">
    <property type="entry name" value="Anti_sigma_zinc_sf"/>
</dbReference>
<keyword evidence="6" id="KW-1185">Reference proteome</keyword>
<keyword evidence="2" id="KW-0804">Transcription</keyword>
<comment type="caution">
    <text evidence="5">The sequence shown here is derived from an EMBL/GenBank/DDBJ whole genome shotgun (WGS) entry which is preliminary data.</text>
</comment>
<sequence length="230" mass="24439">MNCDQARLSLGAYLFGAIDRAEGVEVEEHVRDCPACRAELADLAELPPLLDRLTPADVERLEHGFAGEDPGAQTVTELRPSPDLLDRLLAAASRRHRWRRLLVSVAVAAAVLTAALGGGSMILSLIRPAPPDQVVVLTGADPGTQVHGQARLTARPWGTSITVDIAGLPAGTECSLVAVAADGRRQSLGAWEADYSGTADVTVATSYSLSEIASLVINDRDHEPLLRLRR</sequence>
<dbReference type="RefSeq" id="WP_179755061.1">
    <property type="nucleotide sequence ID" value="NZ_JACCBU010000001.1"/>
</dbReference>
<feature type="domain" description="Putative zinc-finger" evidence="4">
    <location>
        <begin position="3"/>
        <end position="37"/>
    </location>
</feature>
<feature type="transmembrane region" description="Helical" evidence="3">
    <location>
        <begin position="101"/>
        <end position="126"/>
    </location>
</feature>
<keyword evidence="3" id="KW-0472">Membrane</keyword>
<evidence type="ECO:0000256" key="3">
    <source>
        <dbReference type="SAM" id="Phobius"/>
    </source>
</evidence>
<name>A0A7Y9LEX9_9ACTN</name>
<proteinExistence type="predicted"/>
<reference evidence="5 6" key="1">
    <citation type="submission" date="2020-07" db="EMBL/GenBank/DDBJ databases">
        <title>Sequencing the genomes of 1000 actinobacteria strains.</title>
        <authorList>
            <person name="Klenk H.-P."/>
        </authorList>
    </citation>
    <scope>NUCLEOTIDE SEQUENCE [LARGE SCALE GENOMIC DNA]</scope>
    <source>
        <strain evidence="5 6">DSM 22083</strain>
    </source>
</reference>
<dbReference type="Pfam" id="PF13490">
    <property type="entry name" value="zf-HC2"/>
    <property type="match status" value="1"/>
</dbReference>
<accession>A0A7Y9LEX9</accession>
<dbReference type="Proteomes" id="UP000569914">
    <property type="component" value="Unassembled WGS sequence"/>
</dbReference>
<evidence type="ECO:0000256" key="2">
    <source>
        <dbReference type="ARBA" id="ARBA00023163"/>
    </source>
</evidence>
<dbReference type="Gene3D" id="1.10.10.1320">
    <property type="entry name" value="Anti-sigma factor, zinc-finger domain"/>
    <property type="match status" value="1"/>
</dbReference>
<evidence type="ECO:0000259" key="4">
    <source>
        <dbReference type="Pfam" id="PF13490"/>
    </source>
</evidence>
<keyword evidence="3" id="KW-0812">Transmembrane</keyword>
<evidence type="ECO:0000256" key="1">
    <source>
        <dbReference type="ARBA" id="ARBA00023015"/>
    </source>
</evidence>
<keyword evidence="3" id="KW-1133">Transmembrane helix</keyword>
<gene>
    <name evidence="5" type="ORF">BKA15_004845</name>
</gene>
<dbReference type="InterPro" id="IPR027383">
    <property type="entry name" value="Znf_put"/>
</dbReference>
<organism evidence="5 6">
    <name type="scientific">Microlunatus parietis</name>
    <dbReference type="NCBI Taxonomy" id="682979"/>
    <lineage>
        <taxon>Bacteria</taxon>
        <taxon>Bacillati</taxon>
        <taxon>Actinomycetota</taxon>
        <taxon>Actinomycetes</taxon>
        <taxon>Propionibacteriales</taxon>
        <taxon>Propionibacteriaceae</taxon>
        <taxon>Microlunatus</taxon>
    </lineage>
</organism>
<dbReference type="EMBL" id="JACCBU010000001">
    <property type="protein sequence ID" value="NYE73516.1"/>
    <property type="molecule type" value="Genomic_DNA"/>
</dbReference>
<evidence type="ECO:0000313" key="5">
    <source>
        <dbReference type="EMBL" id="NYE73516.1"/>
    </source>
</evidence>
<evidence type="ECO:0000313" key="6">
    <source>
        <dbReference type="Proteomes" id="UP000569914"/>
    </source>
</evidence>
<keyword evidence="1" id="KW-0805">Transcription regulation</keyword>
<dbReference type="AlphaFoldDB" id="A0A7Y9LEX9"/>
<protein>
    <submittedName>
        <fullName evidence="5">Anti-sigma factor RsiW</fullName>
    </submittedName>
</protein>